<protein>
    <submittedName>
        <fullName evidence="2">Uncharacterized protein</fullName>
    </submittedName>
</protein>
<proteinExistence type="predicted"/>
<gene>
    <name evidence="2" type="ORF">CLUP02_13601</name>
</gene>
<name>A0A9Q8T2G9_9PEZI</name>
<feature type="compositionally biased region" description="Polar residues" evidence="1">
    <location>
        <begin position="391"/>
        <end position="403"/>
    </location>
</feature>
<sequence length="515" mass="57987">MEARARCGFKSYWRVHIPPSPQLYSSLSNGCNEYLFLQLDGRSFKPKSVILGNRYIETGNKIRPSIPTIMLLKETPPLSLRKFIDVNLEGVTLLVLNTNFSSSIEAVIFLKNCIPAIVLHDFWTQESVAGHQFADRRWRGRTIRPPPLHASKDQIRCQYRRRLRQTHFPDIKNEREPTTSQGWYEILSLSILREPSPPERWPATSRGLCLLRGIPDATTASRMQFNARRRQQAALRALHGSGLPIRYGFALYDIPSSSGFQSNFVLTRIQLDAMELWVFVTKFCLSVSGLPVPHMRQSSSARRTYLQTLNAVQQTKACWSYPVFGGYGPIQEIWLVHLAAKTTAAPFPDPRVFMLATATRPAQHFAPAVLLDPCPRWCLGHHAKRKKTRKNGSSSTRIQQSKQAPGRNRQIGLGSPGSCTRTACFSAEPRTIAEVQSVNSALRIILAPKVSLLYNVTDRKDAGGSLAGTCCARTDILRPYSPVSPPTICRCSKAHVIKVMRCFQTRRELVILLEH</sequence>
<dbReference type="RefSeq" id="XP_049149685.1">
    <property type="nucleotide sequence ID" value="XM_049292539.1"/>
</dbReference>
<reference evidence="2" key="1">
    <citation type="journal article" date="2021" name="Mol. Plant Microbe Interact.">
        <title>Complete Genome Sequence of the Plant-Pathogenic Fungus Colletotrichum lupini.</title>
        <authorList>
            <person name="Baroncelli R."/>
            <person name="Pensec F."/>
            <person name="Da Lio D."/>
            <person name="Boufleur T."/>
            <person name="Vicente I."/>
            <person name="Sarrocco S."/>
            <person name="Picot A."/>
            <person name="Baraldi E."/>
            <person name="Sukno S."/>
            <person name="Thon M."/>
            <person name="Le Floch G."/>
        </authorList>
    </citation>
    <scope>NUCLEOTIDE SEQUENCE</scope>
    <source>
        <strain evidence="2">IMI 504893</strain>
    </source>
</reference>
<dbReference type="Proteomes" id="UP000830671">
    <property type="component" value="Chromosome 7"/>
</dbReference>
<dbReference type="EMBL" id="CP019479">
    <property type="protein sequence ID" value="UQC88079.1"/>
    <property type="molecule type" value="Genomic_DNA"/>
</dbReference>
<evidence type="ECO:0000313" key="2">
    <source>
        <dbReference type="EMBL" id="UQC88079.1"/>
    </source>
</evidence>
<evidence type="ECO:0000313" key="3">
    <source>
        <dbReference type="Proteomes" id="UP000830671"/>
    </source>
</evidence>
<dbReference type="KEGG" id="clup:CLUP02_13601"/>
<keyword evidence="3" id="KW-1185">Reference proteome</keyword>
<feature type="region of interest" description="Disordered" evidence="1">
    <location>
        <begin position="384"/>
        <end position="415"/>
    </location>
</feature>
<accession>A0A9Q8T2G9</accession>
<organism evidence="2 3">
    <name type="scientific">Colletotrichum lupini</name>
    <dbReference type="NCBI Taxonomy" id="145971"/>
    <lineage>
        <taxon>Eukaryota</taxon>
        <taxon>Fungi</taxon>
        <taxon>Dikarya</taxon>
        <taxon>Ascomycota</taxon>
        <taxon>Pezizomycotina</taxon>
        <taxon>Sordariomycetes</taxon>
        <taxon>Hypocreomycetidae</taxon>
        <taxon>Glomerellales</taxon>
        <taxon>Glomerellaceae</taxon>
        <taxon>Colletotrichum</taxon>
        <taxon>Colletotrichum acutatum species complex</taxon>
    </lineage>
</organism>
<dbReference type="GeneID" id="73347549"/>
<dbReference type="AlphaFoldDB" id="A0A9Q8T2G9"/>
<evidence type="ECO:0000256" key="1">
    <source>
        <dbReference type="SAM" id="MobiDB-lite"/>
    </source>
</evidence>